<dbReference type="AlphaFoldDB" id="A0A4Y7RJJ9"/>
<gene>
    <name evidence="1" type="ORF">FA13DRAFT_1749659</name>
</gene>
<sequence>MFADTRTPGNVKAVTELIRNTSSNNFRMEVVDIIFHHLQQKWIPPAEAPPHLDSKDQQIFEQLRIDQARTASYCSSDAMTTALIQAPKHLYGRVVDEIISHLDDFFV</sequence>
<organism evidence="1 2">
    <name type="scientific">Coprinellus micaceus</name>
    <name type="common">Glistening ink-cap mushroom</name>
    <name type="synonym">Coprinus micaceus</name>
    <dbReference type="NCBI Taxonomy" id="71717"/>
    <lineage>
        <taxon>Eukaryota</taxon>
        <taxon>Fungi</taxon>
        <taxon>Dikarya</taxon>
        <taxon>Basidiomycota</taxon>
        <taxon>Agaricomycotina</taxon>
        <taxon>Agaricomycetes</taxon>
        <taxon>Agaricomycetidae</taxon>
        <taxon>Agaricales</taxon>
        <taxon>Agaricineae</taxon>
        <taxon>Psathyrellaceae</taxon>
        <taxon>Coprinellus</taxon>
    </lineage>
</organism>
<evidence type="ECO:0000313" key="1">
    <source>
        <dbReference type="EMBL" id="TEB08899.1"/>
    </source>
</evidence>
<proteinExistence type="predicted"/>
<reference evidence="1 2" key="1">
    <citation type="journal article" date="2019" name="Nat. Ecol. Evol.">
        <title>Megaphylogeny resolves global patterns of mushroom evolution.</title>
        <authorList>
            <person name="Varga T."/>
            <person name="Krizsan K."/>
            <person name="Foldi C."/>
            <person name="Dima B."/>
            <person name="Sanchez-Garcia M."/>
            <person name="Sanchez-Ramirez S."/>
            <person name="Szollosi G.J."/>
            <person name="Szarkandi J.G."/>
            <person name="Papp V."/>
            <person name="Albert L."/>
            <person name="Andreopoulos W."/>
            <person name="Angelini C."/>
            <person name="Antonin V."/>
            <person name="Barry K.W."/>
            <person name="Bougher N.L."/>
            <person name="Buchanan P."/>
            <person name="Buyck B."/>
            <person name="Bense V."/>
            <person name="Catcheside P."/>
            <person name="Chovatia M."/>
            <person name="Cooper J."/>
            <person name="Damon W."/>
            <person name="Desjardin D."/>
            <person name="Finy P."/>
            <person name="Geml J."/>
            <person name="Haridas S."/>
            <person name="Hughes K."/>
            <person name="Justo A."/>
            <person name="Karasinski D."/>
            <person name="Kautmanova I."/>
            <person name="Kiss B."/>
            <person name="Kocsube S."/>
            <person name="Kotiranta H."/>
            <person name="LaButti K.M."/>
            <person name="Lechner B.E."/>
            <person name="Liimatainen K."/>
            <person name="Lipzen A."/>
            <person name="Lukacs Z."/>
            <person name="Mihaltcheva S."/>
            <person name="Morgado L.N."/>
            <person name="Niskanen T."/>
            <person name="Noordeloos M.E."/>
            <person name="Ohm R.A."/>
            <person name="Ortiz-Santana B."/>
            <person name="Ovrebo C."/>
            <person name="Racz N."/>
            <person name="Riley R."/>
            <person name="Savchenko A."/>
            <person name="Shiryaev A."/>
            <person name="Soop K."/>
            <person name="Spirin V."/>
            <person name="Szebenyi C."/>
            <person name="Tomsovsky M."/>
            <person name="Tulloss R.E."/>
            <person name="Uehling J."/>
            <person name="Grigoriev I.V."/>
            <person name="Vagvolgyi C."/>
            <person name="Papp T."/>
            <person name="Martin F.M."/>
            <person name="Miettinen O."/>
            <person name="Hibbett D.S."/>
            <person name="Nagy L.G."/>
        </authorList>
    </citation>
    <scope>NUCLEOTIDE SEQUENCE [LARGE SCALE GENOMIC DNA]</scope>
    <source>
        <strain evidence="1 2">FP101781</strain>
    </source>
</reference>
<accession>A0A4Y7RJJ9</accession>
<name>A0A4Y7RJJ9_COPMI</name>
<evidence type="ECO:0000313" key="2">
    <source>
        <dbReference type="Proteomes" id="UP000298030"/>
    </source>
</evidence>
<keyword evidence="2" id="KW-1185">Reference proteome</keyword>
<dbReference type="OrthoDB" id="3123267at2759"/>
<comment type="caution">
    <text evidence="1">The sequence shown here is derived from an EMBL/GenBank/DDBJ whole genome shotgun (WGS) entry which is preliminary data.</text>
</comment>
<dbReference type="Proteomes" id="UP000298030">
    <property type="component" value="Unassembled WGS sequence"/>
</dbReference>
<protein>
    <submittedName>
        <fullName evidence="1">Uncharacterized protein</fullName>
    </submittedName>
</protein>
<dbReference type="EMBL" id="QPFP01000535">
    <property type="protein sequence ID" value="TEB08899.1"/>
    <property type="molecule type" value="Genomic_DNA"/>
</dbReference>